<keyword evidence="5 7" id="KW-0472">Membrane</keyword>
<dbReference type="Pfam" id="PF07715">
    <property type="entry name" value="Plug"/>
    <property type="match status" value="1"/>
</dbReference>
<evidence type="ECO:0000256" key="2">
    <source>
        <dbReference type="ARBA" id="ARBA00022448"/>
    </source>
</evidence>
<evidence type="ECO:0000313" key="10">
    <source>
        <dbReference type="EMBL" id="WEK20024.1"/>
    </source>
</evidence>
<comment type="similarity">
    <text evidence="7">Belongs to the TonB-dependent receptor family.</text>
</comment>
<reference evidence="10" key="1">
    <citation type="submission" date="2023-03" db="EMBL/GenBank/DDBJ databases">
        <title>Andean soil-derived lignocellulolytic bacterial consortium as a source of novel taxa and putative plastic-active enzymes.</title>
        <authorList>
            <person name="Diaz-Garcia L."/>
            <person name="Chuvochina M."/>
            <person name="Feuerriegel G."/>
            <person name="Bunk B."/>
            <person name="Sproer C."/>
            <person name="Streit W.R."/>
            <person name="Rodriguez L.M."/>
            <person name="Overmann J."/>
            <person name="Jimenez D.J."/>
        </authorList>
    </citation>
    <scope>NUCLEOTIDE SEQUENCE</scope>
    <source>
        <strain evidence="10">MAG 3858</strain>
    </source>
</reference>
<keyword evidence="6 7" id="KW-0998">Cell outer membrane</keyword>
<dbReference type="Gene3D" id="2.60.40.1120">
    <property type="entry name" value="Carboxypeptidase-like, regulatory domain"/>
    <property type="match status" value="1"/>
</dbReference>
<organism evidence="10 11">
    <name type="scientific">Candidatus Pedobacter colombiensis</name>
    <dbReference type="NCBI Taxonomy" id="3121371"/>
    <lineage>
        <taxon>Bacteria</taxon>
        <taxon>Pseudomonadati</taxon>
        <taxon>Bacteroidota</taxon>
        <taxon>Sphingobacteriia</taxon>
        <taxon>Sphingobacteriales</taxon>
        <taxon>Sphingobacteriaceae</taxon>
        <taxon>Pedobacter</taxon>
    </lineage>
</organism>
<dbReference type="EMBL" id="CP119313">
    <property type="protein sequence ID" value="WEK20024.1"/>
    <property type="molecule type" value="Genomic_DNA"/>
</dbReference>
<evidence type="ECO:0000256" key="1">
    <source>
        <dbReference type="ARBA" id="ARBA00004571"/>
    </source>
</evidence>
<evidence type="ECO:0000256" key="5">
    <source>
        <dbReference type="ARBA" id="ARBA00023136"/>
    </source>
</evidence>
<proteinExistence type="inferred from homology"/>
<dbReference type="InterPro" id="IPR039426">
    <property type="entry name" value="TonB-dep_rcpt-like"/>
</dbReference>
<feature type="chain" id="PRO_5042617948" evidence="8">
    <location>
        <begin position="20"/>
        <end position="1153"/>
    </location>
</feature>
<dbReference type="InterPro" id="IPR012910">
    <property type="entry name" value="Plug_dom"/>
</dbReference>
<comment type="subcellular location">
    <subcellularLocation>
        <location evidence="1 7">Cell outer membrane</location>
        <topology evidence="1 7">Multi-pass membrane protein</topology>
    </subcellularLocation>
</comment>
<evidence type="ECO:0000256" key="3">
    <source>
        <dbReference type="ARBA" id="ARBA00022452"/>
    </source>
</evidence>
<dbReference type="GO" id="GO:0009279">
    <property type="term" value="C:cell outer membrane"/>
    <property type="evidence" value="ECO:0007669"/>
    <property type="project" value="UniProtKB-SubCell"/>
</dbReference>
<dbReference type="InterPro" id="IPR008969">
    <property type="entry name" value="CarboxyPept-like_regulatory"/>
</dbReference>
<dbReference type="SUPFAM" id="SSF49464">
    <property type="entry name" value="Carboxypeptidase regulatory domain-like"/>
    <property type="match status" value="1"/>
</dbReference>
<dbReference type="NCBIfam" id="TIGR04056">
    <property type="entry name" value="OMP_RagA_SusC"/>
    <property type="match status" value="1"/>
</dbReference>
<keyword evidence="3 7" id="KW-1134">Transmembrane beta strand</keyword>
<feature type="signal peptide" evidence="8">
    <location>
        <begin position="1"/>
        <end position="19"/>
    </location>
</feature>
<gene>
    <name evidence="10" type="ORF">P0Y49_02510</name>
</gene>
<keyword evidence="2 7" id="KW-0813">Transport</keyword>
<dbReference type="PROSITE" id="PS52016">
    <property type="entry name" value="TONB_DEPENDENT_REC_3"/>
    <property type="match status" value="1"/>
</dbReference>
<dbReference type="Pfam" id="PF13715">
    <property type="entry name" value="CarbopepD_reg_2"/>
    <property type="match status" value="1"/>
</dbReference>
<keyword evidence="4 7" id="KW-0812">Transmembrane</keyword>
<evidence type="ECO:0000256" key="8">
    <source>
        <dbReference type="SAM" id="SignalP"/>
    </source>
</evidence>
<dbReference type="Proteomes" id="UP001214530">
    <property type="component" value="Chromosome"/>
</dbReference>
<sequence length="1153" mass="128301">MRVNLVILILISSLLQVSASSFGQKISYAKKGVTLREVFKEISIQTGYNVLYAPEKVKATQRINVDFKEKDLIVVLQTICADEQFVFTIDEKNVIIKPAEKSLFDKLSGLFAGIDVSGRVLDENNAPLVGAIVKVKGTTRAVLTDNKGEFTLKKVDDKAILVISFVGYETKEIKAAEASNSIKLLSSSDKLDEVQIVSTGYQDIPKERATGSFTTIDNKTINRSVSTNILDRLDGVTSGLLFTRGYSGEASNNPKISIHGRSTIFAGAEPLIVVNGFPYDGTIDQINPADVEDINILKDAAASSIWGSRSGNGVIVITTKSGHNNQKLKIEASSTLTITDKQDLYYPAQLSAAQFIDLEQYLFSQGLFTYNFSNPYNVVSAGVEIFNQRLNNKITSADSAAKIDALKSYDIRADLNRYMYRPRVQQQYQLNLSGGTENYRYYMSGGYNKNLESSVSAHNERLTLNLNNTYGLFNNRLELSGDVNIASIKTHTNTVPYTPYTPYDRLVDENGNSLAVVKDYRMSYVDTAGNGKLLDWHFRPLDELFPNQEAIVDQYRLKVGANFKIIAGLSMSTNYMSLNEYTNTETLSGVDSYAARNLINLYSSISGNNLNRVIPLGGLLSKSNNVLKSQSFRSQLNYHKIIANDHEITAILGYEGSDSRSNVAGQAYYGYDAETLTNANGTIDPLKLYPLYYGQGAGSINTAPSLTRGIDINQSYYINASYGYKGRYMVSGSARRDESNIFGVKTNQKGVPLWSTGLAWILDREKFYHLEWLPALKLRLTYGYNGNVDKTVSAYSTAAVSSPNSPNINGDIYAELVNPPNPSLRWERVKTWNLGFDFSFKHRIVTGNIDFYQKNAFDLIGNNPIAMQSGIFQFRGNGPSLQTKGIDVQLNSRNLTGALLWTSTFLFNFNTDRVTKYDVKQRSNAGILIYNGQNPLVGYPYNAIFSFPSAGLDAAGAPQGYLNGAVSKDYGKINSLLDPSQLIFHGSATPKYFGSLINTFNYKNFELTFNIIYKFDYYFRRVGVFTGSNYGSASGLNYNLTDYNQRWQKPGDELLTHIPALNYPGVAGLDQFFNYSEDLVEKGDHIRLQDFRLSYNLAKHNFNKLPFKSANVFFYGQNLGVLWRQNRFHIDPDLSSNSSPQPFSGSLGINLTL</sequence>
<evidence type="ECO:0000256" key="4">
    <source>
        <dbReference type="ARBA" id="ARBA00022692"/>
    </source>
</evidence>
<name>A0AAJ5WAV3_9SPHI</name>
<dbReference type="AlphaFoldDB" id="A0AAJ5WAV3"/>
<evidence type="ECO:0000313" key="11">
    <source>
        <dbReference type="Proteomes" id="UP001214530"/>
    </source>
</evidence>
<dbReference type="InterPro" id="IPR023997">
    <property type="entry name" value="TonB-dep_OMP_SusC/RagA_CS"/>
</dbReference>
<evidence type="ECO:0000256" key="7">
    <source>
        <dbReference type="PROSITE-ProRule" id="PRU01360"/>
    </source>
</evidence>
<protein>
    <submittedName>
        <fullName evidence="10">SusC/RagA family TonB-linked outer membrane protein</fullName>
    </submittedName>
</protein>
<dbReference type="InterPro" id="IPR036942">
    <property type="entry name" value="Beta-barrel_TonB_sf"/>
</dbReference>
<feature type="domain" description="TonB-dependent receptor plug" evidence="9">
    <location>
        <begin position="206"/>
        <end position="314"/>
    </location>
</feature>
<evidence type="ECO:0000256" key="6">
    <source>
        <dbReference type="ARBA" id="ARBA00023237"/>
    </source>
</evidence>
<evidence type="ECO:0000259" key="9">
    <source>
        <dbReference type="Pfam" id="PF07715"/>
    </source>
</evidence>
<dbReference type="SUPFAM" id="SSF56935">
    <property type="entry name" value="Porins"/>
    <property type="match status" value="1"/>
</dbReference>
<dbReference type="Gene3D" id="2.40.170.20">
    <property type="entry name" value="TonB-dependent receptor, beta-barrel domain"/>
    <property type="match status" value="1"/>
</dbReference>
<dbReference type="InterPro" id="IPR037066">
    <property type="entry name" value="Plug_dom_sf"/>
</dbReference>
<dbReference type="NCBIfam" id="TIGR04057">
    <property type="entry name" value="SusC_RagA_signa"/>
    <property type="match status" value="1"/>
</dbReference>
<dbReference type="Gene3D" id="2.170.130.10">
    <property type="entry name" value="TonB-dependent receptor, plug domain"/>
    <property type="match status" value="1"/>
</dbReference>
<accession>A0AAJ5WAV3</accession>
<dbReference type="InterPro" id="IPR023996">
    <property type="entry name" value="TonB-dep_OMP_SusC/RagA"/>
</dbReference>
<keyword evidence="8" id="KW-0732">Signal</keyword>